<feature type="compositionally biased region" description="Basic and acidic residues" evidence="1">
    <location>
        <begin position="404"/>
        <end position="417"/>
    </location>
</feature>
<feature type="compositionally biased region" description="Basic residues" evidence="1">
    <location>
        <begin position="473"/>
        <end position="485"/>
    </location>
</feature>
<feature type="compositionally biased region" description="Low complexity" evidence="1">
    <location>
        <begin position="262"/>
        <end position="274"/>
    </location>
</feature>
<feature type="compositionally biased region" description="Polar residues" evidence="1">
    <location>
        <begin position="491"/>
        <end position="512"/>
    </location>
</feature>
<dbReference type="EMBL" id="JBJQND010000011">
    <property type="protein sequence ID" value="KAL3861538.1"/>
    <property type="molecule type" value="Genomic_DNA"/>
</dbReference>
<evidence type="ECO:0008006" key="4">
    <source>
        <dbReference type="Google" id="ProtNLM"/>
    </source>
</evidence>
<evidence type="ECO:0000256" key="1">
    <source>
        <dbReference type="SAM" id="MobiDB-lite"/>
    </source>
</evidence>
<feature type="region of interest" description="Disordered" evidence="1">
    <location>
        <begin position="253"/>
        <end position="286"/>
    </location>
</feature>
<keyword evidence="3" id="KW-1185">Reference proteome</keyword>
<reference evidence="2 3" key="1">
    <citation type="submission" date="2024-11" db="EMBL/GenBank/DDBJ databases">
        <title>Chromosome-level genome assembly of the freshwater bivalve Anodonta woodiana.</title>
        <authorList>
            <person name="Chen X."/>
        </authorList>
    </citation>
    <scope>NUCLEOTIDE SEQUENCE [LARGE SCALE GENOMIC DNA]</scope>
    <source>
        <strain evidence="2">MN2024</strain>
        <tissue evidence="2">Gills</tissue>
    </source>
</reference>
<accession>A0ABD3VLW1</accession>
<name>A0ABD3VLW1_SINWO</name>
<dbReference type="Proteomes" id="UP001634394">
    <property type="component" value="Unassembled WGS sequence"/>
</dbReference>
<gene>
    <name evidence="2" type="ORF">ACJMK2_007567</name>
</gene>
<evidence type="ECO:0000313" key="3">
    <source>
        <dbReference type="Proteomes" id="UP001634394"/>
    </source>
</evidence>
<sequence>MTVNNHSYGEHFLRNHFRTEMEDREEGRLLKAFRDEWSQAIDMSHVNNINRPSTAQVLATLSARGIDASELDTLSHIGRGIYLVYPKTNHHLLPMGNFEIGDVVAKVTTSPPITKMLERKTIDVHITKFPREIPLSAFREGFEQRLGIKTLNARKDTHKTMPGVNTGKIIVKVDARDAAKIPEFLKVCGLPIQTWFYGCVKIRPCSNCGQAGHDKWKCVQLGQNTQTDTSNNTHTTTQTQINNALSHSYAATAKAGPEIAREPASGEASAPESSSGEREPTSSNELVEENYDTEISVANRYQILATLGNDEKENEDERDELEVIEITSDKENNIEMQEITKSPERAKIPKRKAISPQPNEGKKRSCKENEEDDFEEKAPDTPDTAAIKKILKEMTTVSILQTKRSKEGSQDNTKPAEKITIQQGTIEENTDVNEIKKNVKKQNGKIISDKHETKTTTPTEKADENECVTPPKSPKKKQNRTKATGKKGVSAHNNTVTQLQDKNTDPQQQQTNKTRKGNETQQ</sequence>
<evidence type="ECO:0000313" key="2">
    <source>
        <dbReference type="EMBL" id="KAL3861538.1"/>
    </source>
</evidence>
<dbReference type="AlphaFoldDB" id="A0ABD3VLW1"/>
<organism evidence="2 3">
    <name type="scientific">Sinanodonta woodiana</name>
    <name type="common">Chinese pond mussel</name>
    <name type="synonym">Anodonta woodiana</name>
    <dbReference type="NCBI Taxonomy" id="1069815"/>
    <lineage>
        <taxon>Eukaryota</taxon>
        <taxon>Metazoa</taxon>
        <taxon>Spiralia</taxon>
        <taxon>Lophotrochozoa</taxon>
        <taxon>Mollusca</taxon>
        <taxon>Bivalvia</taxon>
        <taxon>Autobranchia</taxon>
        <taxon>Heteroconchia</taxon>
        <taxon>Palaeoheterodonta</taxon>
        <taxon>Unionida</taxon>
        <taxon>Unionoidea</taxon>
        <taxon>Unionidae</taxon>
        <taxon>Unioninae</taxon>
        <taxon>Sinanodonta</taxon>
    </lineage>
</organism>
<protein>
    <recommendedName>
        <fullName evidence="4">CCHC-type domain-containing protein</fullName>
    </recommendedName>
</protein>
<comment type="caution">
    <text evidence="2">The sequence shown here is derived from an EMBL/GenBank/DDBJ whole genome shotgun (WGS) entry which is preliminary data.</text>
</comment>
<proteinExistence type="predicted"/>
<feature type="compositionally biased region" description="Basic and acidic residues" evidence="1">
    <location>
        <begin position="447"/>
        <end position="464"/>
    </location>
</feature>
<feature type="region of interest" description="Disordered" evidence="1">
    <location>
        <begin position="332"/>
        <end position="522"/>
    </location>
</feature>